<sequence>MSLHRGPTDLFHGADGKEVKTTVTAMNTFKTIADNFKNVNDVTKALQDAGVKNCGLIFGIDYTISNRMQGQKTFGGRSLHDISGPQMNPYQQVICILGETLEVLDEDRQIPAFGFGDVKTKDRDIFPLKEGIFCDGFNEVLDFYNKITPTVQLSGPTNFVPLIKEAINIVKKTKKYHVLVIVADGQVTNEKINQDVIVEASQWPLSIVVIGVGDGPWDSMKEFDDELPARQFDNFQFVNFYETVTGAHNAYAALALNALMEIPEQYQLIKDHALLKK</sequence>
<name>A0ABD3XZW8_SINWO</name>
<dbReference type="EMBL" id="JBJQND010000001">
    <property type="protein sequence ID" value="KAL3891754.1"/>
    <property type="molecule type" value="Genomic_DNA"/>
</dbReference>
<dbReference type="Pfam" id="PF07002">
    <property type="entry name" value="Copine"/>
    <property type="match status" value="1"/>
</dbReference>
<dbReference type="SUPFAM" id="SSF53300">
    <property type="entry name" value="vWA-like"/>
    <property type="match status" value="1"/>
</dbReference>
<dbReference type="Proteomes" id="UP001634394">
    <property type="component" value="Unassembled WGS sequence"/>
</dbReference>
<dbReference type="InterPro" id="IPR002035">
    <property type="entry name" value="VWF_A"/>
</dbReference>
<keyword evidence="3" id="KW-1185">Reference proteome</keyword>
<gene>
    <name evidence="2" type="ORF">ACJMK2_004003</name>
</gene>
<evidence type="ECO:0000259" key="1">
    <source>
        <dbReference type="SMART" id="SM00327"/>
    </source>
</evidence>
<evidence type="ECO:0000313" key="3">
    <source>
        <dbReference type="Proteomes" id="UP001634394"/>
    </source>
</evidence>
<dbReference type="InterPro" id="IPR010734">
    <property type="entry name" value="Copine_C"/>
</dbReference>
<dbReference type="SMART" id="SM00327">
    <property type="entry name" value="VWA"/>
    <property type="match status" value="1"/>
</dbReference>
<dbReference type="InterPro" id="IPR052079">
    <property type="entry name" value="E3_ligase/Copine_domain"/>
</dbReference>
<dbReference type="Gene3D" id="3.40.50.410">
    <property type="entry name" value="von Willebrand factor, type A domain"/>
    <property type="match status" value="1"/>
</dbReference>
<proteinExistence type="predicted"/>
<organism evidence="2 3">
    <name type="scientific">Sinanodonta woodiana</name>
    <name type="common">Chinese pond mussel</name>
    <name type="synonym">Anodonta woodiana</name>
    <dbReference type="NCBI Taxonomy" id="1069815"/>
    <lineage>
        <taxon>Eukaryota</taxon>
        <taxon>Metazoa</taxon>
        <taxon>Spiralia</taxon>
        <taxon>Lophotrochozoa</taxon>
        <taxon>Mollusca</taxon>
        <taxon>Bivalvia</taxon>
        <taxon>Autobranchia</taxon>
        <taxon>Heteroconchia</taxon>
        <taxon>Palaeoheterodonta</taxon>
        <taxon>Unionida</taxon>
        <taxon>Unionoidea</taxon>
        <taxon>Unionidae</taxon>
        <taxon>Unioninae</taxon>
        <taxon>Sinanodonta</taxon>
    </lineage>
</organism>
<reference evidence="2 3" key="1">
    <citation type="submission" date="2024-11" db="EMBL/GenBank/DDBJ databases">
        <title>Chromosome-level genome assembly of the freshwater bivalve Anodonta woodiana.</title>
        <authorList>
            <person name="Chen X."/>
        </authorList>
    </citation>
    <scope>NUCLEOTIDE SEQUENCE [LARGE SCALE GENOMIC DNA]</scope>
    <source>
        <strain evidence="2">MN2024</strain>
        <tissue evidence="2">Gills</tissue>
    </source>
</reference>
<evidence type="ECO:0000313" key="2">
    <source>
        <dbReference type="EMBL" id="KAL3891754.1"/>
    </source>
</evidence>
<dbReference type="AlphaFoldDB" id="A0ABD3XZW8"/>
<comment type="caution">
    <text evidence="2">The sequence shown here is derived from an EMBL/GenBank/DDBJ whole genome shotgun (WGS) entry which is preliminary data.</text>
</comment>
<dbReference type="PANTHER" id="PTHR45751:SF11">
    <property type="entry name" value="COPINE FAMILY PROTEIN 2"/>
    <property type="match status" value="1"/>
</dbReference>
<accession>A0ABD3XZW8</accession>
<dbReference type="InterPro" id="IPR036465">
    <property type="entry name" value="vWFA_dom_sf"/>
</dbReference>
<protein>
    <recommendedName>
        <fullName evidence="1">VWFA domain-containing protein</fullName>
    </recommendedName>
</protein>
<feature type="domain" description="VWFA" evidence="1">
    <location>
        <begin position="53"/>
        <end position="243"/>
    </location>
</feature>
<dbReference type="PANTHER" id="PTHR45751">
    <property type="entry name" value="COPINE FAMILY PROTEIN 1"/>
    <property type="match status" value="1"/>
</dbReference>